<dbReference type="EnsemblMetazoa" id="SSS_3397s_mrna">
    <property type="protein sequence ID" value="KAF7492482.1"/>
    <property type="gene ID" value="SSS_3397"/>
</dbReference>
<name>A0A834R937_SARSC</name>
<evidence type="ECO:0000313" key="3">
    <source>
        <dbReference type="Proteomes" id="UP000070412"/>
    </source>
</evidence>
<proteinExistence type="predicted"/>
<protein>
    <submittedName>
        <fullName evidence="1 2">Uncharacterized protein</fullName>
    </submittedName>
</protein>
<accession>A0A834R937</accession>
<reference evidence="3" key="1">
    <citation type="journal article" date="2020" name="PLoS Negl. Trop. Dis.">
        <title>High-quality nuclear genome for Sarcoptes scabiei-A critical resource for a neglected parasite.</title>
        <authorList>
            <person name="Korhonen P.K."/>
            <person name="Gasser R.B."/>
            <person name="Ma G."/>
            <person name="Wang T."/>
            <person name="Stroehlein A.J."/>
            <person name="Young N.D."/>
            <person name="Ang C.S."/>
            <person name="Fernando D.D."/>
            <person name="Lu H.C."/>
            <person name="Taylor S."/>
            <person name="Reynolds S.L."/>
            <person name="Mofiz E."/>
            <person name="Najaraj S.H."/>
            <person name="Gowda H."/>
            <person name="Madugundu A."/>
            <person name="Renuse S."/>
            <person name="Holt D."/>
            <person name="Pandey A."/>
            <person name="Papenfuss A.T."/>
            <person name="Fischer K."/>
        </authorList>
    </citation>
    <scope>NUCLEOTIDE SEQUENCE [LARGE SCALE GENOMIC DNA]</scope>
</reference>
<dbReference type="EMBL" id="WVUK01000056">
    <property type="protein sequence ID" value="KAF7492482.1"/>
    <property type="molecule type" value="Genomic_DNA"/>
</dbReference>
<evidence type="ECO:0000313" key="2">
    <source>
        <dbReference type="EnsemblMetazoa" id="KAF7492482.1"/>
    </source>
</evidence>
<dbReference type="Proteomes" id="UP000070412">
    <property type="component" value="Unassembled WGS sequence"/>
</dbReference>
<evidence type="ECO:0000313" key="1">
    <source>
        <dbReference type="EMBL" id="KAF7492482.1"/>
    </source>
</evidence>
<keyword evidence="3" id="KW-1185">Reference proteome</keyword>
<gene>
    <name evidence="1" type="ORF">SSS_3397</name>
</gene>
<reference evidence="1" key="2">
    <citation type="submission" date="2020-01" db="EMBL/GenBank/DDBJ databases">
        <authorList>
            <person name="Korhonen P.K.K."/>
            <person name="Guangxu M.G."/>
            <person name="Wang T.W."/>
            <person name="Stroehlein A.J.S."/>
            <person name="Young N.D."/>
            <person name="Ang C.-S.A."/>
            <person name="Fernando D.W.F."/>
            <person name="Lu H.L."/>
            <person name="Taylor S.T."/>
            <person name="Ehtesham M.E.M."/>
            <person name="Najaraj S.H.N."/>
            <person name="Harsha G.H.G."/>
            <person name="Madugundu A.M."/>
            <person name="Renuse S.R."/>
            <person name="Holt D.H."/>
            <person name="Pandey A.P."/>
            <person name="Papenfuss A.P."/>
            <person name="Gasser R.B.G."/>
            <person name="Fischer K.F."/>
        </authorList>
    </citation>
    <scope>NUCLEOTIDE SEQUENCE</scope>
    <source>
        <strain evidence="1">SSS_KF_BRIS2020</strain>
    </source>
</reference>
<organism evidence="1">
    <name type="scientific">Sarcoptes scabiei</name>
    <name type="common">Itch mite</name>
    <name type="synonym">Acarus scabiei</name>
    <dbReference type="NCBI Taxonomy" id="52283"/>
    <lineage>
        <taxon>Eukaryota</taxon>
        <taxon>Metazoa</taxon>
        <taxon>Ecdysozoa</taxon>
        <taxon>Arthropoda</taxon>
        <taxon>Chelicerata</taxon>
        <taxon>Arachnida</taxon>
        <taxon>Acari</taxon>
        <taxon>Acariformes</taxon>
        <taxon>Sarcoptiformes</taxon>
        <taxon>Astigmata</taxon>
        <taxon>Psoroptidia</taxon>
        <taxon>Sarcoptoidea</taxon>
        <taxon>Sarcoptidae</taxon>
        <taxon>Sarcoptinae</taxon>
        <taxon>Sarcoptes</taxon>
    </lineage>
</organism>
<reference evidence="2" key="3">
    <citation type="submission" date="2022-06" db="UniProtKB">
        <authorList>
            <consortium name="EnsemblMetazoa"/>
        </authorList>
    </citation>
    <scope>IDENTIFICATION</scope>
</reference>
<sequence>MKRTDDDDYVGDRGGGGGGGDYGTTMVFFFVTIYQDDGGGGGVDGAVVVDEMHRQKQNVQSRFNSSNGLFSFFQDDDGRDEHSFINGLVEAVYSNHKALRYYYIFSNHQMNLKCSRTFFISTLALDYL</sequence>
<dbReference type="AlphaFoldDB" id="A0A834R937"/>